<gene>
    <name evidence="5" type="ORF">D1610_11080</name>
</gene>
<dbReference type="InterPro" id="IPR010982">
    <property type="entry name" value="Lambda_DNA-bd_dom_sf"/>
</dbReference>
<evidence type="ECO:0000313" key="6">
    <source>
        <dbReference type="Proteomes" id="UP000266693"/>
    </source>
</evidence>
<dbReference type="Gene3D" id="1.10.260.40">
    <property type="entry name" value="lambda repressor-like DNA-binding domains"/>
    <property type="match status" value="1"/>
</dbReference>
<dbReference type="GO" id="GO:0003700">
    <property type="term" value="F:DNA-binding transcription factor activity"/>
    <property type="evidence" value="ECO:0007669"/>
    <property type="project" value="TreeGrafter"/>
</dbReference>
<dbReference type="OrthoDB" id="7939625at2"/>
<dbReference type="InterPro" id="IPR046335">
    <property type="entry name" value="LacI/GalR-like_sensor"/>
</dbReference>
<dbReference type="SUPFAM" id="SSF53822">
    <property type="entry name" value="Periplasmic binding protein-like I"/>
    <property type="match status" value="1"/>
</dbReference>
<dbReference type="CDD" id="cd01545">
    <property type="entry name" value="PBP1_SalR"/>
    <property type="match status" value="1"/>
</dbReference>
<feature type="domain" description="HTH lacI-type" evidence="4">
    <location>
        <begin position="6"/>
        <end position="60"/>
    </location>
</feature>
<dbReference type="GO" id="GO:0000976">
    <property type="term" value="F:transcription cis-regulatory region binding"/>
    <property type="evidence" value="ECO:0007669"/>
    <property type="project" value="TreeGrafter"/>
</dbReference>
<protein>
    <submittedName>
        <fullName evidence="5">LacI family DNA-binding transcriptional regulator</fullName>
    </submittedName>
</protein>
<evidence type="ECO:0000256" key="1">
    <source>
        <dbReference type="ARBA" id="ARBA00023015"/>
    </source>
</evidence>
<dbReference type="Pfam" id="PF13377">
    <property type="entry name" value="Peripla_BP_3"/>
    <property type="match status" value="1"/>
</dbReference>
<evidence type="ECO:0000313" key="5">
    <source>
        <dbReference type="EMBL" id="RHW17489.1"/>
    </source>
</evidence>
<dbReference type="RefSeq" id="WP_118864235.1">
    <property type="nucleotide sequence ID" value="NZ_QWLV01000004.1"/>
</dbReference>
<reference evidence="5 6" key="1">
    <citation type="submission" date="2018-08" db="EMBL/GenBank/DDBJ databases">
        <title>The multiple taxonomic identification of Sphingomonas gilva.</title>
        <authorList>
            <person name="Zhu D."/>
            <person name="Zheng S."/>
        </authorList>
    </citation>
    <scope>NUCLEOTIDE SEQUENCE [LARGE SCALE GENOMIC DNA]</scope>
    <source>
        <strain evidence="5 6">ZDH117</strain>
    </source>
</reference>
<name>A0A396RMG9_9SPHN</name>
<dbReference type="EMBL" id="QWLV01000004">
    <property type="protein sequence ID" value="RHW17489.1"/>
    <property type="molecule type" value="Genomic_DNA"/>
</dbReference>
<sequence length="362" mass="38619">MIKKKPTIDDVATLSGVARTTVSRVINDGPNVRPSVRRRVMEAIDQLGYRVNVQARNLATGNSRQIVLIHESNLEAEPNSYYHSGLELGALTGCAEHGYQLTTQAVDYAAGGWRERIMSFIESGRCDGLILPPPFSDEPGLVRAIMAADCPVVCISAGEAVRGIAPSIGIDDETAGYDMARYLIALGHRRMAYVKGLEGHISAEGRHAGFVRALAEAGIDPASSIAARGNFTFRSGIECTEQILAGRTGVTVIVCANDDMAAGAMLVCHKHGLAIPGDISVVGFDDTPLSDIMWPPLTTVHQPIKEIARRAADLLVKQIENGGAAEAARHEFVGHRIIERQSAAAPSKLAGILSIAPESRID</sequence>
<dbReference type="PROSITE" id="PS50932">
    <property type="entry name" value="HTH_LACI_2"/>
    <property type="match status" value="1"/>
</dbReference>
<dbReference type="CDD" id="cd01392">
    <property type="entry name" value="HTH_LacI"/>
    <property type="match status" value="1"/>
</dbReference>
<keyword evidence="3" id="KW-0804">Transcription</keyword>
<keyword evidence="6" id="KW-1185">Reference proteome</keyword>
<evidence type="ECO:0000259" key="4">
    <source>
        <dbReference type="PROSITE" id="PS50932"/>
    </source>
</evidence>
<organism evidence="5 6">
    <name type="scientific">Sphingomonas gilva</name>
    <dbReference type="NCBI Taxonomy" id="2305907"/>
    <lineage>
        <taxon>Bacteria</taxon>
        <taxon>Pseudomonadati</taxon>
        <taxon>Pseudomonadota</taxon>
        <taxon>Alphaproteobacteria</taxon>
        <taxon>Sphingomonadales</taxon>
        <taxon>Sphingomonadaceae</taxon>
        <taxon>Sphingomonas</taxon>
    </lineage>
</organism>
<proteinExistence type="predicted"/>
<dbReference type="InterPro" id="IPR000843">
    <property type="entry name" value="HTH_LacI"/>
</dbReference>
<accession>A0A396RMG9</accession>
<dbReference type="SMART" id="SM00354">
    <property type="entry name" value="HTH_LACI"/>
    <property type="match status" value="1"/>
</dbReference>
<dbReference type="InterPro" id="IPR028082">
    <property type="entry name" value="Peripla_BP_I"/>
</dbReference>
<dbReference type="Proteomes" id="UP000266693">
    <property type="component" value="Unassembled WGS sequence"/>
</dbReference>
<evidence type="ECO:0000256" key="2">
    <source>
        <dbReference type="ARBA" id="ARBA00023125"/>
    </source>
</evidence>
<comment type="caution">
    <text evidence="5">The sequence shown here is derived from an EMBL/GenBank/DDBJ whole genome shotgun (WGS) entry which is preliminary data.</text>
</comment>
<keyword evidence="2 5" id="KW-0238">DNA-binding</keyword>
<dbReference type="Gene3D" id="3.40.50.2300">
    <property type="match status" value="2"/>
</dbReference>
<evidence type="ECO:0000256" key="3">
    <source>
        <dbReference type="ARBA" id="ARBA00023163"/>
    </source>
</evidence>
<keyword evidence="1" id="KW-0805">Transcription regulation</keyword>
<dbReference type="SUPFAM" id="SSF47413">
    <property type="entry name" value="lambda repressor-like DNA-binding domains"/>
    <property type="match status" value="1"/>
</dbReference>
<dbReference type="PANTHER" id="PTHR30146:SF153">
    <property type="entry name" value="LACTOSE OPERON REPRESSOR"/>
    <property type="match status" value="1"/>
</dbReference>
<dbReference type="AlphaFoldDB" id="A0A396RMG9"/>
<dbReference type="PANTHER" id="PTHR30146">
    <property type="entry name" value="LACI-RELATED TRANSCRIPTIONAL REPRESSOR"/>
    <property type="match status" value="1"/>
</dbReference>
<dbReference type="Pfam" id="PF00356">
    <property type="entry name" value="LacI"/>
    <property type="match status" value="1"/>
</dbReference>